<feature type="transmembrane region" description="Helical" evidence="1">
    <location>
        <begin position="86"/>
        <end position="111"/>
    </location>
</feature>
<evidence type="ECO:0000313" key="2">
    <source>
        <dbReference type="EMBL" id="MCF2514137.1"/>
    </source>
</evidence>
<keyword evidence="1" id="KW-1133">Transmembrane helix</keyword>
<organism evidence="2 3">
    <name type="scientific">Sphingomonas cremea</name>
    <dbReference type="NCBI Taxonomy" id="2904799"/>
    <lineage>
        <taxon>Bacteria</taxon>
        <taxon>Pseudomonadati</taxon>
        <taxon>Pseudomonadota</taxon>
        <taxon>Alphaproteobacteria</taxon>
        <taxon>Sphingomonadales</taxon>
        <taxon>Sphingomonadaceae</taxon>
        <taxon>Sphingomonas</taxon>
    </lineage>
</organism>
<reference evidence="2" key="1">
    <citation type="submission" date="2022-01" db="EMBL/GenBank/DDBJ databases">
        <authorList>
            <person name="Jo J.-H."/>
            <person name="Im W.-T."/>
        </authorList>
    </citation>
    <scope>NUCLEOTIDE SEQUENCE</scope>
    <source>
        <strain evidence="2">G124</strain>
    </source>
</reference>
<keyword evidence="1" id="KW-0472">Membrane</keyword>
<dbReference type="EMBL" id="JAKFGM010000001">
    <property type="protein sequence ID" value="MCF2514137.1"/>
    <property type="molecule type" value="Genomic_DNA"/>
</dbReference>
<sequence length="183" mass="19936">MIAWPVATLSNVGAHTGHFALTFAHMVGGTGMLFLGGLNLYLAARNNNFPLHRTIGKAYLAFGAFGAVVAMFVTASPAHKTPGGPILTAISVSLLTLATAWLCFAALGLRAARNRRFQSHSQWMVRSYVLVWSFVFCRIASRFVPMGDDAFIWLSWVGPLLVCEMVLQWPDGARKAQRSRPGV</sequence>
<feature type="transmembrane region" description="Helical" evidence="1">
    <location>
        <begin position="54"/>
        <end position="74"/>
    </location>
</feature>
<dbReference type="InterPro" id="IPR018750">
    <property type="entry name" value="DUF2306_membrane"/>
</dbReference>
<dbReference type="Proteomes" id="UP001139410">
    <property type="component" value="Unassembled WGS sequence"/>
</dbReference>
<dbReference type="Pfam" id="PF10067">
    <property type="entry name" value="DUF2306"/>
    <property type="match status" value="1"/>
</dbReference>
<gene>
    <name evidence="2" type="ORF">LVY65_03505</name>
</gene>
<feature type="transmembrane region" description="Helical" evidence="1">
    <location>
        <begin position="20"/>
        <end position="42"/>
    </location>
</feature>
<dbReference type="RefSeq" id="WP_235066618.1">
    <property type="nucleotide sequence ID" value="NZ_JAKFGM010000001.1"/>
</dbReference>
<evidence type="ECO:0000256" key="1">
    <source>
        <dbReference type="SAM" id="Phobius"/>
    </source>
</evidence>
<keyword evidence="1" id="KW-0812">Transmembrane</keyword>
<accession>A0A9X1QL46</accession>
<protein>
    <submittedName>
        <fullName evidence="2">DUF2306 domain-containing protein</fullName>
    </submittedName>
</protein>
<comment type="caution">
    <text evidence="2">The sequence shown here is derived from an EMBL/GenBank/DDBJ whole genome shotgun (WGS) entry which is preliminary data.</text>
</comment>
<dbReference type="AlphaFoldDB" id="A0A9X1QL46"/>
<evidence type="ECO:0000313" key="3">
    <source>
        <dbReference type="Proteomes" id="UP001139410"/>
    </source>
</evidence>
<name>A0A9X1QL46_9SPHN</name>
<proteinExistence type="predicted"/>
<keyword evidence="3" id="KW-1185">Reference proteome</keyword>